<dbReference type="NCBIfam" id="TIGR01376">
    <property type="entry name" value="POMP_repeat"/>
    <property type="match status" value="1"/>
</dbReference>
<dbReference type="InterPro" id="IPR041286">
    <property type="entry name" value="MBG_2"/>
</dbReference>
<evidence type="ECO:0000256" key="6">
    <source>
        <dbReference type="ARBA" id="ARBA00023136"/>
    </source>
</evidence>
<dbReference type="InterPro" id="IPR036116">
    <property type="entry name" value="FN3_sf"/>
</dbReference>
<dbReference type="NCBIfam" id="TIGR04131">
    <property type="entry name" value="Bac_Flav_CTERM"/>
    <property type="match status" value="1"/>
</dbReference>
<dbReference type="Pfam" id="PF18676">
    <property type="entry name" value="MBG_2"/>
    <property type="match status" value="2"/>
</dbReference>
<keyword evidence="5" id="KW-0732">Signal</keyword>
<dbReference type="InterPro" id="IPR026341">
    <property type="entry name" value="T9SS_type_B"/>
</dbReference>
<dbReference type="STRING" id="683125.SAMN05660206_11910"/>
<reference evidence="9 10" key="1">
    <citation type="submission" date="2016-10" db="EMBL/GenBank/DDBJ databases">
        <authorList>
            <person name="de Groot N.N."/>
        </authorList>
    </citation>
    <scope>NUCLEOTIDE SEQUENCE [LARGE SCALE GENOMIC DNA]</scope>
    <source>
        <strain evidence="9 10">DSM 22789</strain>
    </source>
</reference>
<dbReference type="SUPFAM" id="SSF49265">
    <property type="entry name" value="Fibronectin type III"/>
    <property type="match status" value="2"/>
</dbReference>
<dbReference type="GO" id="GO:0005576">
    <property type="term" value="C:extracellular region"/>
    <property type="evidence" value="ECO:0007669"/>
    <property type="project" value="UniProtKB-SubCell"/>
</dbReference>
<evidence type="ECO:0000313" key="9">
    <source>
        <dbReference type="EMBL" id="SFT18236.1"/>
    </source>
</evidence>
<dbReference type="EMBL" id="FOZZ01000019">
    <property type="protein sequence ID" value="SFT18236.1"/>
    <property type="molecule type" value="Genomic_DNA"/>
</dbReference>
<keyword evidence="6" id="KW-0472">Membrane</keyword>
<dbReference type="InterPro" id="IPR011050">
    <property type="entry name" value="Pectin_lyase_fold/virulence"/>
</dbReference>
<organism evidence="9 10">
    <name type="scientific">Sphingobacterium wenxiniae</name>
    <dbReference type="NCBI Taxonomy" id="683125"/>
    <lineage>
        <taxon>Bacteria</taxon>
        <taxon>Pseudomonadati</taxon>
        <taxon>Bacteroidota</taxon>
        <taxon>Sphingobacteriia</taxon>
        <taxon>Sphingobacteriales</taxon>
        <taxon>Sphingobacteriaceae</taxon>
        <taxon>Sphingobacterium</taxon>
    </lineage>
</organism>
<feature type="domain" description="Fibronectin type-III" evidence="8">
    <location>
        <begin position="1125"/>
        <end position="1223"/>
    </location>
</feature>
<protein>
    <submittedName>
        <fullName evidence="9">Gliding motility-associated C-terminal domain-containing protein</fullName>
    </submittedName>
</protein>
<keyword evidence="4" id="KW-0964">Secreted</keyword>
<feature type="domain" description="Fibronectin type-III" evidence="8">
    <location>
        <begin position="721"/>
        <end position="813"/>
    </location>
</feature>
<evidence type="ECO:0000256" key="7">
    <source>
        <dbReference type="ARBA" id="ARBA00023237"/>
    </source>
</evidence>
<evidence type="ECO:0000256" key="2">
    <source>
        <dbReference type="ARBA" id="ARBA00004442"/>
    </source>
</evidence>
<evidence type="ECO:0000256" key="1">
    <source>
        <dbReference type="ARBA" id="ARBA00004196"/>
    </source>
</evidence>
<gene>
    <name evidence="9" type="ORF">SAMN05660206_11910</name>
</gene>
<dbReference type="NCBIfam" id="NF041518">
    <property type="entry name" value="choice_anch_Q"/>
    <property type="match status" value="1"/>
</dbReference>
<dbReference type="InterPro" id="IPR044023">
    <property type="entry name" value="Ig_7"/>
</dbReference>
<dbReference type="InterPro" id="IPR012334">
    <property type="entry name" value="Pectin_lyas_fold"/>
</dbReference>
<dbReference type="Pfam" id="PF13585">
    <property type="entry name" value="CHU_C"/>
    <property type="match status" value="1"/>
</dbReference>
<comment type="subcellular location">
    <subcellularLocation>
        <location evidence="1">Cell envelope</location>
    </subcellularLocation>
    <subcellularLocation>
        <location evidence="2">Cell outer membrane</location>
    </subcellularLocation>
    <subcellularLocation>
        <location evidence="3">Secreted</location>
    </subcellularLocation>
</comment>
<name>A0A1I6VWY9_9SPHI</name>
<dbReference type="PANTHER" id="PTHR11319">
    <property type="entry name" value="G PROTEIN-COUPLED RECEPTOR-RELATED"/>
    <property type="match status" value="1"/>
</dbReference>
<dbReference type="SMART" id="SM00060">
    <property type="entry name" value="FN3"/>
    <property type="match status" value="3"/>
</dbReference>
<accession>A0A1I6VWY9</accession>
<dbReference type="PROSITE" id="PS50853">
    <property type="entry name" value="FN3"/>
    <property type="match status" value="2"/>
</dbReference>
<sequence>MEESRITVHVIQDNKRLGKVSVFSKIALCLLFFLLSWSVGYGQVTPTAGVVYVSPAGTGNGSSWANASEIMNAITNAPNNTELRLREGTYAITMTLFVTQRLTINGGYTGVGATRNIVDSPTILDGGGTTQIMLIDRDNVVIDGLEFRRGFVTGSLGGGAIYMTGRTITISNSRFLNNISSGERGAGAIYIGSPARGAIITDCIFENNRNIFIDYPMGQNGGGAIHNWAPNVAIDNTVFRNNIAENSGGAVYTWGENFQVTECNFIENHSDDGGGAIHVNYYDVHVTAGSFINNTATLNGGAINNRRSLFVNGVVFRNNRSGANGAAIFNSNHLAAIRTTQFIQNEAEGQGGAIYNNFGTLNVALSEFTDNKGLEKGGAIGNNFGQITISQATFETNNTDGEGGAIYNHRFAEPSVVERSEFRGNTSAFGGGLYNFSDKGLQVVSSLFVENEATDMGGAIFNNRFIQITNSTFVRNTNTALIIPSITETDSNPAITHIYNSIFYLNTARAGGYRADIHSERLDIDLSTQDIRRNITQEYTGTENLIGVNPLFRNFVNGDFSLQDNSPAVEYGRNNLYTEVKGNAPATDSDLVGNPRLFNTYVDAGAYELQLNSTLTPPSCTTLSSPVNGATDIAITSTIEWNAVDDAHGYHIFIGTAPGATNIANGLNVGNVTTYTPVTALDENTTYYVTIVPYNTAGTATGCTEESFTTESLPTVPDCATITSPTDGATGVPVDADITWDAVSGADGYRIFMSMTAGNTDIIDVGITTGTSYNSPVDFDENTTYYVRIVPFNSDGEAVGCEEISFTTVTRPEPPQAADQQFCPPATVSDLTAEGTYIRWYDQETGGSPLSTTTALSSGTYYATQTVDALESDRRAITVTVEPVVAPQFVGDIRGCGSLKVADLENVGVGLQWYNQAIGGTVLSPTTTLSTGTYYASRVSGTCESDRTAVDIIISVTPVPDVPDQSFVPGSTYADLDIVGQNLRWYTEPTGGTPFDPQTVISNGTYYVSQTIDDCESDRVIVQINITSVPDCVTNITPADGATDVPVDTNISWGAVAGATGYRIFIGTIPGGTDIANNIDVGNAITYTPPTDFDENTVHYVTVVPYNAVGNAAACTEIRFTTETLPTTPDCTTITAPVNNAIGVGLLPTITWDAVVNTTGYRLILSTTPNGSDVLDMDVGNVTSYTLTSNLAENTIYYVRAVPYNGTGEASACAVIQFRTRLMDIPPVTFPDGTFEYDGTVHQLAIVETLPADLQVSYSSNNGLLDVGQETVTVTIYGEGYNTLILTARLRVVPKTIQVTATSQTKEYGDMDPILTYSLTPELVEDDHITGGLDREAGESVGLFAITQGTLTLSDNYELNFVEGTLSILPAPLQISARDTVKMYDDIPFYGGTPLVFSGFKCSDNENNLAGSPVFTGDSQGAVTVGQYNISLSGYETINYTITYISGTLHILPRTFFVPNVITPNGDGKNEAFYVKSMNFLNWVNIRIYNRAGQLLYSEEDYQDDFRGENLLDGTYFYEIEYKETSTSKTKKHKGYLTIIRHIDSSYY</sequence>
<evidence type="ECO:0000259" key="8">
    <source>
        <dbReference type="PROSITE" id="PS50853"/>
    </source>
</evidence>
<dbReference type="Gene3D" id="2.160.20.10">
    <property type="entry name" value="Single-stranded right-handed beta-helix, Pectin lyase-like"/>
    <property type="match status" value="1"/>
</dbReference>
<keyword evidence="10" id="KW-1185">Reference proteome</keyword>
<dbReference type="InterPro" id="IPR006626">
    <property type="entry name" value="PbH1"/>
</dbReference>
<proteinExistence type="predicted"/>
<dbReference type="InterPro" id="IPR003961">
    <property type="entry name" value="FN3_dom"/>
</dbReference>
<dbReference type="Gene3D" id="2.60.40.10">
    <property type="entry name" value="Immunoglobulins"/>
    <property type="match status" value="4"/>
</dbReference>
<keyword evidence="7" id="KW-0998">Cell outer membrane</keyword>
<dbReference type="InterPro" id="IPR059226">
    <property type="entry name" value="Choice_anch_Q_dom"/>
</dbReference>
<dbReference type="InterPro" id="IPR013783">
    <property type="entry name" value="Ig-like_fold"/>
</dbReference>
<dbReference type="CDD" id="cd00063">
    <property type="entry name" value="FN3"/>
    <property type="match status" value="2"/>
</dbReference>
<dbReference type="SMART" id="SM00710">
    <property type="entry name" value="PbH1"/>
    <property type="match status" value="6"/>
</dbReference>
<dbReference type="Pfam" id="PF19081">
    <property type="entry name" value="Ig_7"/>
    <property type="match status" value="1"/>
</dbReference>
<dbReference type="Pfam" id="PF02415">
    <property type="entry name" value="Chlam_PMP"/>
    <property type="match status" value="2"/>
</dbReference>
<dbReference type="GO" id="GO:0009279">
    <property type="term" value="C:cell outer membrane"/>
    <property type="evidence" value="ECO:0007669"/>
    <property type="project" value="UniProtKB-SubCell"/>
</dbReference>
<evidence type="ECO:0000256" key="3">
    <source>
        <dbReference type="ARBA" id="ARBA00004613"/>
    </source>
</evidence>
<dbReference type="Proteomes" id="UP000198785">
    <property type="component" value="Unassembled WGS sequence"/>
</dbReference>
<dbReference type="RefSeq" id="WP_093367696.1">
    <property type="nucleotide sequence ID" value="NZ_FOZZ01000019.1"/>
</dbReference>
<dbReference type="OrthoDB" id="9765926at2"/>
<evidence type="ECO:0000256" key="5">
    <source>
        <dbReference type="ARBA" id="ARBA00022729"/>
    </source>
</evidence>
<dbReference type="PANTHER" id="PTHR11319:SF35">
    <property type="entry name" value="OUTER MEMBRANE PROTEIN PMPC-RELATED"/>
    <property type="match status" value="1"/>
</dbReference>
<evidence type="ECO:0000256" key="4">
    <source>
        <dbReference type="ARBA" id="ARBA00022525"/>
    </source>
</evidence>
<dbReference type="InterPro" id="IPR003368">
    <property type="entry name" value="POMP_repeat"/>
</dbReference>
<dbReference type="SUPFAM" id="SSF51126">
    <property type="entry name" value="Pectin lyase-like"/>
    <property type="match status" value="2"/>
</dbReference>
<evidence type="ECO:0000313" key="10">
    <source>
        <dbReference type="Proteomes" id="UP000198785"/>
    </source>
</evidence>